<protein>
    <recommendedName>
        <fullName evidence="3">mannan endo-1,4-beta-mannosidase</fullName>
        <ecNumber evidence="3">3.2.1.78</ecNumber>
    </recommendedName>
</protein>
<dbReference type="InterPro" id="IPR017853">
    <property type="entry name" value="GH"/>
</dbReference>
<comment type="catalytic activity">
    <reaction evidence="1">
        <text>Random hydrolysis of (1-&gt;4)-beta-D-mannosidic linkages in mannans, galactomannans and glucomannans.</text>
        <dbReference type="EC" id="3.2.1.78"/>
    </reaction>
</comment>
<keyword evidence="5" id="KW-0326">Glycosidase</keyword>
<evidence type="ECO:0000256" key="2">
    <source>
        <dbReference type="ARBA" id="ARBA00005641"/>
    </source>
</evidence>
<organism evidence="7 8">
    <name type="scientific">Ambrosia artemisiifolia</name>
    <name type="common">Common ragweed</name>
    <dbReference type="NCBI Taxonomy" id="4212"/>
    <lineage>
        <taxon>Eukaryota</taxon>
        <taxon>Viridiplantae</taxon>
        <taxon>Streptophyta</taxon>
        <taxon>Embryophyta</taxon>
        <taxon>Tracheophyta</taxon>
        <taxon>Spermatophyta</taxon>
        <taxon>Magnoliopsida</taxon>
        <taxon>eudicotyledons</taxon>
        <taxon>Gunneridae</taxon>
        <taxon>Pentapetalae</taxon>
        <taxon>asterids</taxon>
        <taxon>campanulids</taxon>
        <taxon>Asterales</taxon>
        <taxon>Asteraceae</taxon>
        <taxon>Asteroideae</taxon>
        <taxon>Heliantheae alliance</taxon>
        <taxon>Heliantheae</taxon>
        <taxon>Ambrosia</taxon>
    </lineage>
</organism>
<dbReference type="PANTHER" id="PTHR31451:SF60">
    <property type="entry name" value="MANNAN ENDO-1,4-BETA-MANNOSIDASE 1"/>
    <property type="match status" value="1"/>
</dbReference>
<dbReference type="GO" id="GO:0016985">
    <property type="term" value="F:mannan endo-1,4-beta-mannosidase activity"/>
    <property type="evidence" value="ECO:0007669"/>
    <property type="project" value="UniProtKB-EC"/>
</dbReference>
<evidence type="ECO:0000256" key="5">
    <source>
        <dbReference type="ARBA" id="ARBA00023295"/>
    </source>
</evidence>
<gene>
    <name evidence="7" type="ORF">M8C21_009455</name>
</gene>
<dbReference type="EMBL" id="JAMZMK010011774">
    <property type="protein sequence ID" value="KAI7726032.1"/>
    <property type="molecule type" value="Genomic_DNA"/>
</dbReference>
<evidence type="ECO:0000256" key="1">
    <source>
        <dbReference type="ARBA" id="ARBA00001678"/>
    </source>
</evidence>
<dbReference type="EC" id="3.2.1.78" evidence="3"/>
<dbReference type="InterPro" id="IPR001547">
    <property type="entry name" value="Glyco_hydro_5"/>
</dbReference>
<dbReference type="Proteomes" id="UP001206925">
    <property type="component" value="Unassembled WGS sequence"/>
</dbReference>
<accession>A0AAD5BMC5</accession>
<comment type="similarity">
    <text evidence="2">Belongs to the glycosyl hydrolase 5 (cellulase A) family.</text>
</comment>
<keyword evidence="8" id="KW-1185">Reference proteome</keyword>
<evidence type="ECO:0000259" key="6">
    <source>
        <dbReference type="Pfam" id="PF26410"/>
    </source>
</evidence>
<sequence>MENEDSFFTNPMVKSFYKNHIKTVLTRRNTITGVMYKDDPTIMAWELMNEPRCPSDISGATIHVRTSISFIFYTNHLLEVGLEGFYGVSSSQKNPNNLLDHGTDYITNNQIREVDFATVHSYPDQWLSNQNNDVQLDFLQQWIYNHIVDAQKALGKPIFFAEFGKSLKQPSFNVTQRDQLYNAIYSWIYRSVSTGGAAAGGLFWQQLVQGMDAYKDGYEVILTEPSSTVRLITGQAKILSIYRSR</sequence>
<dbReference type="GO" id="GO:0000272">
    <property type="term" value="P:polysaccharide catabolic process"/>
    <property type="evidence" value="ECO:0007669"/>
    <property type="project" value="InterPro"/>
</dbReference>
<dbReference type="InterPro" id="IPR045053">
    <property type="entry name" value="MAN-like"/>
</dbReference>
<evidence type="ECO:0000313" key="7">
    <source>
        <dbReference type="EMBL" id="KAI7726032.1"/>
    </source>
</evidence>
<dbReference type="AlphaFoldDB" id="A0AAD5BMC5"/>
<dbReference type="SUPFAM" id="SSF51445">
    <property type="entry name" value="(Trans)glycosidases"/>
    <property type="match status" value="1"/>
</dbReference>
<evidence type="ECO:0000256" key="3">
    <source>
        <dbReference type="ARBA" id="ARBA00012706"/>
    </source>
</evidence>
<evidence type="ECO:0000313" key="8">
    <source>
        <dbReference type="Proteomes" id="UP001206925"/>
    </source>
</evidence>
<keyword evidence="4" id="KW-0378">Hydrolase</keyword>
<reference evidence="7" key="1">
    <citation type="submission" date="2022-06" db="EMBL/GenBank/DDBJ databases">
        <title>Uncovering the hologenomic basis of an extraordinary plant invasion.</title>
        <authorList>
            <person name="Bieker V.C."/>
            <person name="Martin M.D."/>
            <person name="Gilbert T."/>
            <person name="Hodgins K."/>
            <person name="Battlay P."/>
            <person name="Petersen B."/>
            <person name="Wilson J."/>
        </authorList>
    </citation>
    <scope>NUCLEOTIDE SEQUENCE</scope>
    <source>
        <strain evidence="7">AA19_3_7</strain>
        <tissue evidence="7">Leaf</tissue>
    </source>
</reference>
<dbReference type="Gene3D" id="3.20.20.80">
    <property type="entry name" value="Glycosidases"/>
    <property type="match status" value="1"/>
</dbReference>
<dbReference type="FunFam" id="3.20.20.80:FF:000313">
    <property type="entry name" value="Uncharacterized protein"/>
    <property type="match status" value="1"/>
</dbReference>
<evidence type="ECO:0000256" key="4">
    <source>
        <dbReference type="ARBA" id="ARBA00022801"/>
    </source>
</evidence>
<proteinExistence type="inferred from homology"/>
<feature type="domain" description="Glycoside hydrolase family 5" evidence="6">
    <location>
        <begin position="5"/>
        <end position="205"/>
    </location>
</feature>
<dbReference type="PANTHER" id="PTHR31451">
    <property type="match status" value="1"/>
</dbReference>
<comment type="caution">
    <text evidence="7">The sequence shown here is derived from an EMBL/GenBank/DDBJ whole genome shotgun (WGS) entry which is preliminary data.</text>
</comment>
<dbReference type="Pfam" id="PF26410">
    <property type="entry name" value="GH5_mannosidase"/>
    <property type="match status" value="1"/>
</dbReference>
<name>A0AAD5BMC5_AMBAR</name>